<name>A0A2P2MTN7_RHIMU</name>
<reference evidence="1" key="1">
    <citation type="submission" date="2018-02" db="EMBL/GenBank/DDBJ databases">
        <title>Rhizophora mucronata_Transcriptome.</title>
        <authorList>
            <person name="Meera S.P."/>
            <person name="Sreeshan A."/>
            <person name="Augustine A."/>
        </authorList>
    </citation>
    <scope>NUCLEOTIDE SEQUENCE</scope>
    <source>
        <tissue evidence="1">Leaf</tissue>
    </source>
</reference>
<keyword evidence="1" id="KW-0436">Ligase</keyword>
<proteinExistence type="predicted"/>
<dbReference type="GO" id="GO:0016874">
    <property type="term" value="F:ligase activity"/>
    <property type="evidence" value="ECO:0007669"/>
    <property type="project" value="UniProtKB-KW"/>
</dbReference>
<accession>A0A2P2MTN7</accession>
<sequence length="98" mass="11318">MNLFLLFHSIMHNNLIIVVSFAVTKKSCSIIIMSRNLLAIHMASLVDVRCLPLINKLHIWWQFTASLVDALRKVREKNEHVLLHFPLGLVKQPSFELT</sequence>
<protein>
    <submittedName>
        <fullName evidence="1">Putative phenylalaninetRNA ligase beta subunit</fullName>
    </submittedName>
</protein>
<dbReference type="EMBL" id="GGEC01053098">
    <property type="protein sequence ID" value="MBX33582.1"/>
    <property type="molecule type" value="Transcribed_RNA"/>
</dbReference>
<dbReference type="AlphaFoldDB" id="A0A2P2MTN7"/>
<evidence type="ECO:0000313" key="1">
    <source>
        <dbReference type="EMBL" id="MBX33582.1"/>
    </source>
</evidence>
<organism evidence="1">
    <name type="scientific">Rhizophora mucronata</name>
    <name type="common">Asiatic mangrove</name>
    <dbReference type="NCBI Taxonomy" id="61149"/>
    <lineage>
        <taxon>Eukaryota</taxon>
        <taxon>Viridiplantae</taxon>
        <taxon>Streptophyta</taxon>
        <taxon>Embryophyta</taxon>
        <taxon>Tracheophyta</taxon>
        <taxon>Spermatophyta</taxon>
        <taxon>Magnoliopsida</taxon>
        <taxon>eudicotyledons</taxon>
        <taxon>Gunneridae</taxon>
        <taxon>Pentapetalae</taxon>
        <taxon>rosids</taxon>
        <taxon>fabids</taxon>
        <taxon>Malpighiales</taxon>
        <taxon>Rhizophoraceae</taxon>
        <taxon>Rhizophora</taxon>
    </lineage>
</organism>